<dbReference type="RefSeq" id="WP_285984310.1">
    <property type="nucleotide sequence ID" value="NZ_JASVDS010000007.1"/>
</dbReference>
<accession>A0ABT7LMZ2</accession>
<evidence type="ECO:0000313" key="1">
    <source>
        <dbReference type="EMBL" id="MDL5034237.1"/>
    </source>
</evidence>
<organism evidence="1 2">
    <name type="scientific">Roseateles subflavus</name>
    <dbReference type="NCBI Taxonomy" id="3053353"/>
    <lineage>
        <taxon>Bacteria</taxon>
        <taxon>Pseudomonadati</taxon>
        <taxon>Pseudomonadota</taxon>
        <taxon>Betaproteobacteria</taxon>
        <taxon>Burkholderiales</taxon>
        <taxon>Sphaerotilaceae</taxon>
        <taxon>Roseateles</taxon>
    </lineage>
</organism>
<evidence type="ECO:0000313" key="2">
    <source>
        <dbReference type="Proteomes" id="UP001238603"/>
    </source>
</evidence>
<name>A0ABT7LMZ2_9BURK</name>
<dbReference type="EMBL" id="JASVDS010000007">
    <property type="protein sequence ID" value="MDL5034237.1"/>
    <property type="molecule type" value="Genomic_DNA"/>
</dbReference>
<sequence length="239" mass="27640">MNPRLMSWQALLVLRLRHGFFAEGRPQRLRLRASPETAAFVARHQLVERCDGTELWLHAPADRLDLLWSERLQAEGRPRRLQWQLESADPDYLLYTDRRAPRTLEAPLIDAAVGTLQELPGRAPQELAIELRPRLCTWKYLFLGAWDAEAPTLEMAGQPAAFRRDEDERLPDGRTAWVFRSRRRWPMGALGPQHLVLKDLAGRRERILQARLPLAAPRGLILEKRHGRTRPVSEIFVHP</sequence>
<gene>
    <name evidence="1" type="ORF">QRD43_20215</name>
</gene>
<proteinExistence type="predicted"/>
<reference evidence="1 2" key="1">
    <citation type="submission" date="2023-06" db="EMBL/GenBank/DDBJ databases">
        <title>Pelomonas sp. APW6 16S ribosomal RNA gene genome sequencing and assembly.</title>
        <authorList>
            <person name="Woo H."/>
        </authorList>
    </citation>
    <scope>NUCLEOTIDE SEQUENCE [LARGE SCALE GENOMIC DNA]</scope>
    <source>
        <strain evidence="1 2">APW6</strain>
    </source>
</reference>
<dbReference type="Proteomes" id="UP001238603">
    <property type="component" value="Unassembled WGS sequence"/>
</dbReference>
<protein>
    <submittedName>
        <fullName evidence="1">Uncharacterized protein</fullName>
    </submittedName>
</protein>
<comment type="caution">
    <text evidence="1">The sequence shown here is derived from an EMBL/GenBank/DDBJ whole genome shotgun (WGS) entry which is preliminary data.</text>
</comment>
<keyword evidence="2" id="KW-1185">Reference proteome</keyword>